<dbReference type="PANTHER" id="PTHR44307:SF2">
    <property type="entry name" value="PHOSPHOETHANOLAMINE METHYLTRANSFERASE ISOFORM X1"/>
    <property type="match status" value="1"/>
</dbReference>
<evidence type="ECO:0000259" key="6">
    <source>
        <dbReference type="Pfam" id="PF13649"/>
    </source>
</evidence>
<comment type="pathway">
    <text evidence="4">Phospholipid metabolism.</text>
</comment>
<feature type="domain" description="Methyltransferase" evidence="6">
    <location>
        <begin position="46"/>
        <end position="142"/>
    </location>
</feature>
<evidence type="ECO:0000313" key="7">
    <source>
        <dbReference type="EMBL" id="CUH43040.1"/>
    </source>
</evidence>
<dbReference type="PANTHER" id="PTHR44307">
    <property type="entry name" value="PHOSPHOETHANOLAMINE METHYLTRANSFERASE"/>
    <property type="match status" value="1"/>
</dbReference>
<dbReference type="GO" id="GO:0032259">
    <property type="term" value="P:methylation"/>
    <property type="evidence" value="ECO:0007669"/>
    <property type="project" value="UniProtKB-KW"/>
</dbReference>
<dbReference type="RefSeq" id="WP_058273086.1">
    <property type="nucleotide sequence ID" value="NZ_CYPS01000033.1"/>
</dbReference>
<gene>
    <name evidence="7" type="ORF">RUM4293_01933</name>
</gene>
<protein>
    <submittedName>
        <fullName evidence="7">Sarcosine/dimethylglycine N-methyltransferase</fullName>
        <ecNumber evidence="7">2.1.1.157</ecNumber>
    </submittedName>
</protein>
<organism evidence="7 8">
    <name type="scientific">Ruegeria atlantica</name>
    <dbReference type="NCBI Taxonomy" id="81569"/>
    <lineage>
        <taxon>Bacteria</taxon>
        <taxon>Pseudomonadati</taxon>
        <taxon>Pseudomonadota</taxon>
        <taxon>Alphaproteobacteria</taxon>
        <taxon>Rhodobacterales</taxon>
        <taxon>Roseobacteraceae</taxon>
        <taxon>Ruegeria</taxon>
    </lineage>
</organism>
<dbReference type="GO" id="GO:0000234">
    <property type="term" value="F:phosphoethanolamine N-methyltransferase activity"/>
    <property type="evidence" value="ECO:0007669"/>
    <property type="project" value="UniProtKB-EC"/>
</dbReference>
<evidence type="ECO:0000256" key="3">
    <source>
        <dbReference type="ARBA" id="ARBA00022679"/>
    </source>
</evidence>
<dbReference type="CDD" id="cd02440">
    <property type="entry name" value="AdoMet_MTases"/>
    <property type="match status" value="1"/>
</dbReference>
<dbReference type="AlphaFoldDB" id="A0A0P1E443"/>
<evidence type="ECO:0000256" key="2">
    <source>
        <dbReference type="ARBA" id="ARBA00022603"/>
    </source>
</evidence>
<dbReference type="Gene3D" id="3.40.50.150">
    <property type="entry name" value="Vaccinia Virus protein VP39"/>
    <property type="match status" value="1"/>
</dbReference>
<reference evidence="8" key="1">
    <citation type="submission" date="2015-09" db="EMBL/GenBank/DDBJ databases">
        <authorList>
            <person name="Rodrigo-Torres L."/>
            <person name="Arahal D.R."/>
        </authorList>
    </citation>
    <scope>NUCLEOTIDE SEQUENCE [LARGE SCALE GENOMIC DNA]</scope>
    <source>
        <strain evidence="8">CECT 4293</strain>
    </source>
</reference>
<keyword evidence="3 7" id="KW-0808">Transferase</keyword>
<proteinExistence type="predicted"/>
<evidence type="ECO:0000256" key="5">
    <source>
        <dbReference type="ARBA" id="ARBA00047622"/>
    </source>
</evidence>
<dbReference type="InterPro" id="IPR041698">
    <property type="entry name" value="Methyltransf_25"/>
</dbReference>
<evidence type="ECO:0000256" key="4">
    <source>
        <dbReference type="ARBA" id="ARBA00025707"/>
    </source>
</evidence>
<comment type="pathway">
    <text evidence="1">Lipid metabolism.</text>
</comment>
<sequence length="259" mass="28594">MSEEFLYDRQEINFLEELWGEGFLSPGGLDEVARVVKGIDLKGNHILDIGCGSGAIAVLLAKEFGAGKVTGIDVEAPVCSAARKRVKQAGLDESVEILEVTPGPMPFENGTFDVVFSKDSIIHIPDKEAMAAEAFRVLKPGGQFAASDWLTNHDGKMSPEMAHYVKMEALEFQMASPSKYRTAMETAGFEGVELVNRNPWYAQVSAAELEELTGPNRAEWEARHGVEFIEQQIEIWIAMQPVLKTGEHCPHHIRGRKPD</sequence>
<dbReference type="EMBL" id="CYPS01000033">
    <property type="protein sequence ID" value="CUH43040.1"/>
    <property type="molecule type" value="Genomic_DNA"/>
</dbReference>
<comment type="catalytic activity">
    <reaction evidence="5">
        <text>phosphoethanolamine + S-adenosyl-L-methionine = N-methylethanolamine phosphate + S-adenosyl-L-homocysteine + H(+)</text>
        <dbReference type="Rhea" id="RHEA:20365"/>
        <dbReference type="ChEBI" id="CHEBI:15378"/>
        <dbReference type="ChEBI" id="CHEBI:57781"/>
        <dbReference type="ChEBI" id="CHEBI:57856"/>
        <dbReference type="ChEBI" id="CHEBI:58190"/>
        <dbReference type="ChEBI" id="CHEBI:59789"/>
        <dbReference type="EC" id="2.1.1.103"/>
    </reaction>
    <physiologicalReaction direction="left-to-right" evidence="5">
        <dbReference type="Rhea" id="RHEA:20366"/>
    </physiologicalReaction>
</comment>
<dbReference type="SUPFAM" id="SSF53335">
    <property type="entry name" value="S-adenosyl-L-methionine-dependent methyltransferases"/>
    <property type="match status" value="1"/>
</dbReference>
<dbReference type="Pfam" id="PF13649">
    <property type="entry name" value="Methyltransf_25"/>
    <property type="match status" value="1"/>
</dbReference>
<dbReference type="Proteomes" id="UP000050786">
    <property type="component" value="Unassembled WGS sequence"/>
</dbReference>
<name>A0A0P1E443_9RHOB</name>
<evidence type="ECO:0000313" key="8">
    <source>
        <dbReference type="Proteomes" id="UP000050786"/>
    </source>
</evidence>
<dbReference type="InterPro" id="IPR029063">
    <property type="entry name" value="SAM-dependent_MTases_sf"/>
</dbReference>
<evidence type="ECO:0000256" key="1">
    <source>
        <dbReference type="ARBA" id="ARBA00005189"/>
    </source>
</evidence>
<accession>A0A0P1E443</accession>
<keyword evidence="2 7" id="KW-0489">Methyltransferase</keyword>
<dbReference type="EC" id="2.1.1.157" evidence="7"/>
<keyword evidence="8" id="KW-1185">Reference proteome</keyword>